<dbReference type="GO" id="GO:0006364">
    <property type="term" value="P:rRNA processing"/>
    <property type="evidence" value="ECO:0007669"/>
    <property type="project" value="InterPro"/>
</dbReference>
<dbReference type="InterPro" id="IPR015943">
    <property type="entry name" value="WD40/YVTN_repeat-like_dom_sf"/>
</dbReference>
<keyword evidence="3" id="KW-0677">Repeat</keyword>
<dbReference type="PANTHER" id="PTHR14091">
    <property type="entry name" value="PERIODIC TRYPTOPHAN PROTEIN 1"/>
    <property type="match status" value="1"/>
</dbReference>
<dbReference type="GO" id="GO:0005634">
    <property type="term" value="C:nucleus"/>
    <property type="evidence" value="ECO:0007669"/>
    <property type="project" value="TreeGrafter"/>
</dbReference>
<proteinExistence type="predicted"/>
<feature type="compositionally biased region" description="Acidic residues" evidence="5">
    <location>
        <begin position="53"/>
        <end position="62"/>
    </location>
</feature>
<dbReference type="Gene3D" id="2.130.10.10">
    <property type="entry name" value="YVTN repeat-like/Quinoprotein amine dehydrogenase"/>
    <property type="match status" value="1"/>
</dbReference>
<dbReference type="InterPro" id="IPR019775">
    <property type="entry name" value="WD40_repeat_CS"/>
</dbReference>
<dbReference type="InterPro" id="IPR024977">
    <property type="entry name" value="Apc4-like_WD40_dom"/>
</dbReference>
<keyword evidence="2 4" id="KW-0853">WD repeat</keyword>
<dbReference type="InterPro" id="IPR001680">
    <property type="entry name" value="WD40_rpt"/>
</dbReference>
<comment type="caution">
    <text evidence="7">The sequence shown here is derived from an EMBL/GenBank/DDBJ whole genome shotgun (WGS) entry which is preliminary data.</text>
</comment>
<dbReference type="PROSITE" id="PS50294">
    <property type="entry name" value="WD_REPEATS_REGION"/>
    <property type="match status" value="1"/>
</dbReference>
<evidence type="ECO:0000259" key="6">
    <source>
        <dbReference type="Pfam" id="PF12894"/>
    </source>
</evidence>
<dbReference type="STRING" id="307972.A0A2G8KUZ5"/>
<evidence type="ECO:0000256" key="1">
    <source>
        <dbReference type="ARBA" id="ARBA00022553"/>
    </source>
</evidence>
<dbReference type="PANTHER" id="PTHR14091:SF0">
    <property type="entry name" value="PERIODIC TRYPTOPHAN PROTEIN 1 HOMOLOG"/>
    <property type="match status" value="1"/>
</dbReference>
<dbReference type="Proteomes" id="UP000230750">
    <property type="component" value="Unassembled WGS sequence"/>
</dbReference>
<evidence type="ECO:0000313" key="7">
    <source>
        <dbReference type="EMBL" id="PIK51792.1"/>
    </source>
</evidence>
<dbReference type="SMART" id="SM00320">
    <property type="entry name" value="WD40"/>
    <property type="match status" value="3"/>
</dbReference>
<protein>
    <recommendedName>
        <fullName evidence="6">Anaphase-promoting complex subunit 4-like WD40 domain-containing protein</fullName>
    </recommendedName>
</protein>
<evidence type="ECO:0000256" key="2">
    <source>
        <dbReference type="ARBA" id="ARBA00022574"/>
    </source>
</evidence>
<evidence type="ECO:0000256" key="5">
    <source>
        <dbReference type="SAM" id="MobiDB-lite"/>
    </source>
</evidence>
<evidence type="ECO:0000313" key="8">
    <source>
        <dbReference type="Proteomes" id="UP000230750"/>
    </source>
</evidence>
<keyword evidence="1" id="KW-0597">Phosphoprotein</keyword>
<accession>A0A2G8KUZ5</accession>
<organism evidence="7 8">
    <name type="scientific">Stichopus japonicus</name>
    <name type="common">Sea cucumber</name>
    <dbReference type="NCBI Taxonomy" id="307972"/>
    <lineage>
        <taxon>Eukaryota</taxon>
        <taxon>Metazoa</taxon>
        <taxon>Echinodermata</taxon>
        <taxon>Eleutherozoa</taxon>
        <taxon>Echinozoa</taxon>
        <taxon>Holothuroidea</taxon>
        <taxon>Aspidochirotacea</taxon>
        <taxon>Aspidochirotida</taxon>
        <taxon>Stichopodidae</taxon>
        <taxon>Apostichopus</taxon>
    </lineage>
</organism>
<keyword evidence="8" id="KW-1185">Reference proteome</keyword>
<evidence type="ECO:0000256" key="4">
    <source>
        <dbReference type="PROSITE-ProRule" id="PRU00221"/>
    </source>
</evidence>
<dbReference type="OrthoDB" id="270624at2759"/>
<dbReference type="InterPro" id="IPR044285">
    <property type="entry name" value="PWP1"/>
</dbReference>
<dbReference type="Pfam" id="PF12894">
    <property type="entry name" value="ANAPC4_WD40"/>
    <property type="match status" value="1"/>
</dbReference>
<sequence>MSNSSVITCVAWIRKGEATSLPKYALKEDELKDMESRLVASLEADDKKQWSSDSDDSESDDEIPLKKTKITEKVELQQIDPLEESLEGLEKFNLENYDNEDGEEDDIAGGYRDLASLAVFSNNKEDPYMTKVTDEEDKDEEDDFELRPDDNLIIVGRTEEDGAILEVYVFNEEEDSLYVHHDLLLPSFPLALEPVKPHTTGKNNYVAVGYFTPNIDIWDLNVVDSLEPAFSLGQKKKMKKKSKKVKSKPTEGHTDAVLDLSWNHNVCNILASSSADNSVALWDMESQKMLSSLTHHTDKAQCVEWHPFEGQCLLTGGCDGLVAAVDCQSPKHPATTWQIDGEVEKIIWNHFSPHQFYDNKPSLLVTKEPKMGIIHCSAFCPDNPSLLALGGGRDSLRTFNFQDDYGQAFKKQEHFAAKFVKGLDEDSSSEDG</sequence>
<evidence type="ECO:0000256" key="3">
    <source>
        <dbReference type="ARBA" id="ARBA00022737"/>
    </source>
</evidence>
<gene>
    <name evidence="7" type="ORF">BSL78_11316</name>
</gene>
<feature type="domain" description="Anaphase-promoting complex subunit 4-like WD40" evidence="6">
    <location>
        <begin position="242"/>
        <end position="306"/>
    </location>
</feature>
<feature type="repeat" description="WD" evidence="4">
    <location>
        <begin position="250"/>
        <end position="292"/>
    </location>
</feature>
<feature type="region of interest" description="Disordered" evidence="5">
    <location>
        <begin position="42"/>
        <end position="66"/>
    </location>
</feature>
<dbReference type="PROSITE" id="PS00678">
    <property type="entry name" value="WD_REPEATS_1"/>
    <property type="match status" value="1"/>
</dbReference>
<dbReference type="EMBL" id="MRZV01000356">
    <property type="protein sequence ID" value="PIK51792.1"/>
    <property type="molecule type" value="Genomic_DNA"/>
</dbReference>
<dbReference type="PROSITE" id="PS50082">
    <property type="entry name" value="WD_REPEATS_2"/>
    <property type="match status" value="1"/>
</dbReference>
<reference evidence="7 8" key="1">
    <citation type="journal article" date="2017" name="PLoS Biol.">
        <title>The sea cucumber genome provides insights into morphological evolution and visceral regeneration.</title>
        <authorList>
            <person name="Zhang X."/>
            <person name="Sun L."/>
            <person name="Yuan J."/>
            <person name="Sun Y."/>
            <person name="Gao Y."/>
            <person name="Zhang L."/>
            <person name="Li S."/>
            <person name="Dai H."/>
            <person name="Hamel J.F."/>
            <person name="Liu C."/>
            <person name="Yu Y."/>
            <person name="Liu S."/>
            <person name="Lin W."/>
            <person name="Guo K."/>
            <person name="Jin S."/>
            <person name="Xu P."/>
            <person name="Storey K.B."/>
            <person name="Huan P."/>
            <person name="Zhang T."/>
            <person name="Zhou Y."/>
            <person name="Zhang J."/>
            <person name="Lin C."/>
            <person name="Li X."/>
            <person name="Xing L."/>
            <person name="Huo D."/>
            <person name="Sun M."/>
            <person name="Wang L."/>
            <person name="Mercier A."/>
            <person name="Li F."/>
            <person name="Yang H."/>
            <person name="Xiang J."/>
        </authorList>
    </citation>
    <scope>NUCLEOTIDE SEQUENCE [LARGE SCALE GENOMIC DNA]</scope>
    <source>
        <strain evidence="7">Shaxun</strain>
        <tissue evidence="7">Muscle</tissue>
    </source>
</reference>
<dbReference type="AlphaFoldDB" id="A0A2G8KUZ5"/>
<dbReference type="SUPFAM" id="SSF50978">
    <property type="entry name" value="WD40 repeat-like"/>
    <property type="match status" value="1"/>
</dbReference>
<dbReference type="InterPro" id="IPR036322">
    <property type="entry name" value="WD40_repeat_dom_sf"/>
</dbReference>
<name>A0A2G8KUZ5_STIJA</name>